<sequence>MEGFFPDGGNTGGNAVNSTANKKPRGEQSLRPVTVKQAQNVEVTPETTFLIDGVEVTQVTLVGVIRDINEQSTAITYRVEDGSGSIEVRKWVDQNESPEETARRQGLLPDMYVRIGARLNSFNNRISLMSFDIHPITDFNEITYHLLDAVYSHVKGRSVKNDPMQITPGGTSGGGIHDQVYQVITACVAEEGIHVAQIVQQMAGRFSEADVRNAVEYLTSEGRCYNTVDEEHIRSTDAF</sequence>
<dbReference type="GO" id="GO:0006260">
    <property type="term" value="P:DNA replication"/>
    <property type="evidence" value="ECO:0007669"/>
    <property type="project" value="UniProtKB-KW"/>
</dbReference>
<dbReference type="GO" id="GO:0000781">
    <property type="term" value="C:chromosome, telomeric region"/>
    <property type="evidence" value="ECO:0007669"/>
    <property type="project" value="TreeGrafter"/>
</dbReference>
<evidence type="ECO:0000256" key="5">
    <source>
        <dbReference type="ARBA" id="ARBA00023242"/>
    </source>
</evidence>
<evidence type="ECO:0000259" key="8">
    <source>
        <dbReference type="Pfam" id="PF08784"/>
    </source>
</evidence>
<comment type="similarity">
    <text evidence="2">Belongs to the replication factor A protein 2 family.</text>
</comment>
<keyword evidence="4" id="KW-0238">DNA-binding</keyword>
<dbReference type="CDD" id="cd04478">
    <property type="entry name" value="RPA2_DBD_D"/>
    <property type="match status" value="1"/>
</dbReference>
<dbReference type="OrthoDB" id="25571at2759"/>
<dbReference type="STRING" id="90262.A0A1X2ISB1"/>
<keyword evidence="10" id="KW-1185">Reference proteome</keyword>
<dbReference type="SUPFAM" id="SSF46785">
    <property type="entry name" value="Winged helix' DNA-binding domain"/>
    <property type="match status" value="1"/>
</dbReference>
<comment type="caution">
    <text evidence="9">The sequence shown here is derived from an EMBL/GenBank/DDBJ whole genome shotgun (WGS) entry which is preliminary data.</text>
</comment>
<dbReference type="GO" id="GO:0005662">
    <property type="term" value="C:DNA replication factor A complex"/>
    <property type="evidence" value="ECO:0007669"/>
    <property type="project" value="EnsemblFungi"/>
</dbReference>
<dbReference type="Pfam" id="PF08784">
    <property type="entry name" value="RPA_C"/>
    <property type="match status" value="1"/>
</dbReference>
<evidence type="ECO:0000256" key="3">
    <source>
        <dbReference type="ARBA" id="ARBA00022705"/>
    </source>
</evidence>
<dbReference type="Gene3D" id="1.10.10.10">
    <property type="entry name" value="Winged helix-like DNA-binding domain superfamily/Winged helix DNA-binding domain"/>
    <property type="match status" value="1"/>
</dbReference>
<dbReference type="GO" id="GO:0003697">
    <property type="term" value="F:single-stranded DNA binding"/>
    <property type="evidence" value="ECO:0007669"/>
    <property type="project" value="EnsemblFungi"/>
</dbReference>
<dbReference type="InterPro" id="IPR036388">
    <property type="entry name" value="WH-like_DNA-bd_sf"/>
</dbReference>
<dbReference type="InterPro" id="IPR004365">
    <property type="entry name" value="NA-bd_OB_tRNA"/>
</dbReference>
<dbReference type="SUPFAM" id="SSF50249">
    <property type="entry name" value="Nucleic acid-binding proteins"/>
    <property type="match status" value="1"/>
</dbReference>
<dbReference type="GO" id="GO:0035861">
    <property type="term" value="C:site of double-strand break"/>
    <property type="evidence" value="ECO:0007669"/>
    <property type="project" value="EnsemblFungi"/>
</dbReference>
<dbReference type="GO" id="GO:0005736">
    <property type="term" value="C:RNA polymerase I complex"/>
    <property type="evidence" value="ECO:0007669"/>
    <property type="project" value="EnsemblFungi"/>
</dbReference>
<gene>
    <name evidence="9" type="ORF">BCR42DRAFT_409168</name>
</gene>
<keyword evidence="3" id="KW-0235">DNA replication</keyword>
<feature type="region of interest" description="Disordered" evidence="6">
    <location>
        <begin position="1"/>
        <end position="37"/>
    </location>
</feature>
<comment type="subcellular location">
    <subcellularLocation>
        <location evidence="1">Nucleus</location>
    </subcellularLocation>
</comment>
<dbReference type="InterPro" id="IPR012340">
    <property type="entry name" value="NA-bd_OB-fold"/>
</dbReference>
<protein>
    <recommendedName>
        <fullName evidence="11">Replication protein A C-terminal domain-containing protein</fullName>
    </recommendedName>
</protein>
<dbReference type="InterPro" id="IPR014892">
    <property type="entry name" value="RPA_C"/>
</dbReference>
<dbReference type="InterPro" id="IPR036390">
    <property type="entry name" value="WH_DNA-bd_sf"/>
</dbReference>
<evidence type="ECO:0000256" key="4">
    <source>
        <dbReference type="ARBA" id="ARBA00023125"/>
    </source>
</evidence>
<dbReference type="EMBL" id="MCGE01000006">
    <property type="protein sequence ID" value="ORZ20626.1"/>
    <property type="molecule type" value="Genomic_DNA"/>
</dbReference>
<dbReference type="Gene3D" id="2.40.50.140">
    <property type="entry name" value="Nucleic acid-binding proteins"/>
    <property type="match status" value="1"/>
</dbReference>
<dbReference type="Pfam" id="PF01336">
    <property type="entry name" value="tRNA_anti-codon"/>
    <property type="match status" value="1"/>
</dbReference>
<feature type="domain" description="OB" evidence="7">
    <location>
        <begin position="59"/>
        <end position="135"/>
    </location>
</feature>
<dbReference type="Proteomes" id="UP000193560">
    <property type="component" value="Unassembled WGS sequence"/>
</dbReference>
<dbReference type="AlphaFoldDB" id="A0A1X2ISB1"/>
<organism evidence="9 10">
    <name type="scientific">Absidia repens</name>
    <dbReference type="NCBI Taxonomy" id="90262"/>
    <lineage>
        <taxon>Eukaryota</taxon>
        <taxon>Fungi</taxon>
        <taxon>Fungi incertae sedis</taxon>
        <taxon>Mucoromycota</taxon>
        <taxon>Mucoromycotina</taxon>
        <taxon>Mucoromycetes</taxon>
        <taxon>Mucorales</taxon>
        <taxon>Cunninghamellaceae</taxon>
        <taxon>Absidia</taxon>
    </lineage>
</organism>
<evidence type="ECO:0000313" key="9">
    <source>
        <dbReference type="EMBL" id="ORZ20626.1"/>
    </source>
</evidence>
<evidence type="ECO:0008006" key="11">
    <source>
        <dbReference type="Google" id="ProtNLM"/>
    </source>
</evidence>
<evidence type="ECO:0000259" key="7">
    <source>
        <dbReference type="Pfam" id="PF01336"/>
    </source>
</evidence>
<dbReference type="PANTHER" id="PTHR13989:SF16">
    <property type="entry name" value="REPLICATION PROTEIN A2"/>
    <property type="match status" value="1"/>
</dbReference>
<name>A0A1X2ISB1_9FUNG</name>
<dbReference type="FunFam" id="1.10.10.10:FF:000168">
    <property type="entry name" value="Replication protein A 32 kDa subunit"/>
    <property type="match status" value="1"/>
</dbReference>
<dbReference type="InterPro" id="IPR014646">
    <property type="entry name" value="Rfa2/RPA32"/>
</dbReference>
<accession>A0A1X2ISB1</accession>
<evidence type="ECO:0000256" key="6">
    <source>
        <dbReference type="SAM" id="MobiDB-lite"/>
    </source>
</evidence>
<dbReference type="PIRSF" id="PIRSF036949">
    <property type="entry name" value="RPA32"/>
    <property type="match status" value="1"/>
</dbReference>
<evidence type="ECO:0000256" key="2">
    <source>
        <dbReference type="ARBA" id="ARBA00007815"/>
    </source>
</evidence>
<feature type="domain" description="Replication protein A C-terminal" evidence="8">
    <location>
        <begin position="160"/>
        <end position="231"/>
    </location>
</feature>
<evidence type="ECO:0000256" key="1">
    <source>
        <dbReference type="ARBA" id="ARBA00004123"/>
    </source>
</evidence>
<dbReference type="GO" id="GO:0006289">
    <property type="term" value="P:nucleotide-excision repair"/>
    <property type="evidence" value="ECO:0007669"/>
    <property type="project" value="TreeGrafter"/>
</dbReference>
<evidence type="ECO:0000313" key="10">
    <source>
        <dbReference type="Proteomes" id="UP000193560"/>
    </source>
</evidence>
<keyword evidence="5" id="KW-0539">Nucleus</keyword>
<proteinExistence type="inferred from homology"/>
<dbReference type="PANTHER" id="PTHR13989">
    <property type="entry name" value="REPLICATION PROTEIN A-RELATED"/>
    <property type="match status" value="1"/>
</dbReference>
<dbReference type="InterPro" id="IPR040260">
    <property type="entry name" value="RFA2-like"/>
</dbReference>
<dbReference type="GO" id="GO:0000724">
    <property type="term" value="P:double-strand break repair via homologous recombination"/>
    <property type="evidence" value="ECO:0007669"/>
    <property type="project" value="TreeGrafter"/>
</dbReference>
<reference evidence="9 10" key="1">
    <citation type="submission" date="2016-07" db="EMBL/GenBank/DDBJ databases">
        <title>Pervasive Adenine N6-methylation of Active Genes in Fungi.</title>
        <authorList>
            <consortium name="DOE Joint Genome Institute"/>
            <person name="Mondo S.J."/>
            <person name="Dannebaum R.O."/>
            <person name="Kuo R.C."/>
            <person name="Labutti K."/>
            <person name="Haridas S."/>
            <person name="Kuo A."/>
            <person name="Salamov A."/>
            <person name="Ahrendt S.R."/>
            <person name="Lipzen A."/>
            <person name="Sullivan W."/>
            <person name="Andreopoulos W.B."/>
            <person name="Clum A."/>
            <person name="Lindquist E."/>
            <person name="Daum C."/>
            <person name="Ramamoorthy G.K."/>
            <person name="Gryganskyi A."/>
            <person name="Culley D."/>
            <person name="Magnuson J.K."/>
            <person name="James T.Y."/>
            <person name="O'Malley M.A."/>
            <person name="Stajich J.E."/>
            <person name="Spatafora J.W."/>
            <person name="Visel A."/>
            <person name="Grigoriev I.V."/>
        </authorList>
    </citation>
    <scope>NUCLEOTIDE SEQUENCE [LARGE SCALE GENOMIC DNA]</scope>
    <source>
        <strain evidence="9 10">NRRL 1336</strain>
    </source>
</reference>